<comment type="caution">
    <text evidence="1">The sequence shown here is derived from an EMBL/GenBank/DDBJ whole genome shotgun (WGS) entry which is preliminary data.</text>
</comment>
<dbReference type="SUPFAM" id="SSF54160">
    <property type="entry name" value="Chromo domain-like"/>
    <property type="match status" value="1"/>
</dbReference>
<reference evidence="1 2" key="1">
    <citation type="journal article" date="2013" name="Curr. Biol.">
        <title>The Genome of the Foraminiferan Reticulomyxa filosa.</title>
        <authorList>
            <person name="Glockner G."/>
            <person name="Hulsmann N."/>
            <person name="Schleicher M."/>
            <person name="Noegel A.A."/>
            <person name="Eichinger L."/>
            <person name="Gallinger C."/>
            <person name="Pawlowski J."/>
            <person name="Sierra R."/>
            <person name="Euteneuer U."/>
            <person name="Pillet L."/>
            <person name="Moustafa A."/>
            <person name="Platzer M."/>
            <person name="Groth M."/>
            <person name="Szafranski K."/>
            <person name="Schliwa M."/>
        </authorList>
    </citation>
    <scope>NUCLEOTIDE SEQUENCE [LARGE SCALE GENOMIC DNA]</scope>
</reference>
<dbReference type="InterPro" id="IPR016197">
    <property type="entry name" value="Chromo-like_dom_sf"/>
</dbReference>
<dbReference type="Gene3D" id="2.30.30.140">
    <property type="match status" value="1"/>
</dbReference>
<dbReference type="AlphaFoldDB" id="X6P8G7"/>
<dbReference type="OrthoDB" id="124855at2759"/>
<evidence type="ECO:0000313" key="2">
    <source>
        <dbReference type="Proteomes" id="UP000023152"/>
    </source>
</evidence>
<organism evidence="1 2">
    <name type="scientific">Reticulomyxa filosa</name>
    <dbReference type="NCBI Taxonomy" id="46433"/>
    <lineage>
        <taxon>Eukaryota</taxon>
        <taxon>Sar</taxon>
        <taxon>Rhizaria</taxon>
        <taxon>Retaria</taxon>
        <taxon>Foraminifera</taxon>
        <taxon>Monothalamids</taxon>
        <taxon>Reticulomyxidae</taxon>
        <taxon>Reticulomyxa</taxon>
    </lineage>
</organism>
<sequence>MDQKFLSSRVYESGVLSMEEMLSVFHVKHAPSPLNVCKFSRKPRYFLRNGVKSSDDNNMTQDFAEYLDWLEELTIGKECQVIWNNVWWNAVIIAHNPITNRLKIHYPGWDAHWEQWIFRYSGIFRPPGYCGPTAVPDQYLTEQQIALKQQAQANPYLQE</sequence>
<keyword evidence="2" id="KW-1185">Reference proteome</keyword>
<accession>X6P8G7</accession>
<dbReference type="EMBL" id="ASPP01002519">
    <property type="protein sequence ID" value="ETO34486.1"/>
    <property type="molecule type" value="Genomic_DNA"/>
</dbReference>
<proteinExistence type="predicted"/>
<name>X6P8G7_RETFI</name>
<dbReference type="Proteomes" id="UP000023152">
    <property type="component" value="Unassembled WGS sequence"/>
</dbReference>
<protein>
    <submittedName>
        <fullName evidence="1">Uncharacterized protein</fullName>
    </submittedName>
</protein>
<evidence type="ECO:0000313" key="1">
    <source>
        <dbReference type="EMBL" id="ETO34486.1"/>
    </source>
</evidence>
<gene>
    <name evidence="1" type="ORF">RFI_02608</name>
</gene>